<keyword evidence="3" id="KW-1185">Reference proteome</keyword>
<feature type="region of interest" description="Disordered" evidence="1">
    <location>
        <begin position="56"/>
        <end position="154"/>
    </location>
</feature>
<comment type="caution">
    <text evidence="2">The sequence shown here is derived from an EMBL/GenBank/DDBJ whole genome shotgun (WGS) entry which is preliminary data.</text>
</comment>
<proteinExistence type="predicted"/>
<organism evidence="2 3">
    <name type="scientific">Eumeta variegata</name>
    <name type="common">Bagworm moth</name>
    <name type="synonym">Eumeta japonica</name>
    <dbReference type="NCBI Taxonomy" id="151549"/>
    <lineage>
        <taxon>Eukaryota</taxon>
        <taxon>Metazoa</taxon>
        <taxon>Ecdysozoa</taxon>
        <taxon>Arthropoda</taxon>
        <taxon>Hexapoda</taxon>
        <taxon>Insecta</taxon>
        <taxon>Pterygota</taxon>
        <taxon>Neoptera</taxon>
        <taxon>Endopterygota</taxon>
        <taxon>Lepidoptera</taxon>
        <taxon>Glossata</taxon>
        <taxon>Ditrysia</taxon>
        <taxon>Tineoidea</taxon>
        <taxon>Psychidae</taxon>
        <taxon>Oiketicinae</taxon>
        <taxon>Eumeta</taxon>
    </lineage>
</organism>
<dbReference type="OrthoDB" id="8123886at2759"/>
<protein>
    <submittedName>
        <fullName evidence="2">Uncharacterized protein</fullName>
    </submittedName>
</protein>
<sequence length="154" mass="16969">MREIQNKGLKVQPDSISDFRNLTNLLATMKAAYHTYSLRKSASSVLSQAYQRVSARRVSGDHGTAACTETKKQTARPPVSFVTSGHTANYLDARAPQKYPTPSRNNRDNNSHPNDKAARTDARASGLKNATYANVTAGRRKDPPKPKAMCLRTH</sequence>
<evidence type="ECO:0000256" key="1">
    <source>
        <dbReference type="SAM" id="MobiDB-lite"/>
    </source>
</evidence>
<dbReference type="AlphaFoldDB" id="A0A4C1YJK7"/>
<dbReference type="EMBL" id="BGZK01001289">
    <property type="protein sequence ID" value="GBP76376.1"/>
    <property type="molecule type" value="Genomic_DNA"/>
</dbReference>
<evidence type="ECO:0000313" key="2">
    <source>
        <dbReference type="EMBL" id="GBP76376.1"/>
    </source>
</evidence>
<gene>
    <name evidence="2" type="ORF">EVAR_53651_1</name>
</gene>
<dbReference type="Proteomes" id="UP000299102">
    <property type="component" value="Unassembled WGS sequence"/>
</dbReference>
<evidence type="ECO:0000313" key="3">
    <source>
        <dbReference type="Proteomes" id="UP000299102"/>
    </source>
</evidence>
<reference evidence="2 3" key="1">
    <citation type="journal article" date="2019" name="Commun. Biol.">
        <title>The bagworm genome reveals a unique fibroin gene that provides high tensile strength.</title>
        <authorList>
            <person name="Kono N."/>
            <person name="Nakamura H."/>
            <person name="Ohtoshi R."/>
            <person name="Tomita M."/>
            <person name="Numata K."/>
            <person name="Arakawa K."/>
        </authorList>
    </citation>
    <scope>NUCLEOTIDE SEQUENCE [LARGE SCALE GENOMIC DNA]</scope>
</reference>
<name>A0A4C1YJK7_EUMVA</name>
<feature type="compositionally biased region" description="Basic and acidic residues" evidence="1">
    <location>
        <begin position="105"/>
        <end position="122"/>
    </location>
</feature>
<accession>A0A4C1YJK7</accession>